<protein>
    <recommendedName>
        <fullName evidence="3">beta-glucosidase</fullName>
        <ecNumber evidence="3">3.2.1.21</ecNumber>
    </recommendedName>
</protein>
<evidence type="ECO:0000256" key="2">
    <source>
        <dbReference type="ARBA" id="ARBA00005336"/>
    </source>
</evidence>
<comment type="similarity">
    <text evidence="2 7">Belongs to the glycosyl hydrolase 3 family.</text>
</comment>
<evidence type="ECO:0000256" key="4">
    <source>
        <dbReference type="ARBA" id="ARBA00022729"/>
    </source>
</evidence>
<dbReference type="EC" id="3.2.1.21" evidence="3"/>
<dbReference type="Pfam" id="PF14310">
    <property type="entry name" value="Fn3-like"/>
    <property type="match status" value="1"/>
</dbReference>
<gene>
    <name evidence="9" type="ORF">IX38_19195</name>
</gene>
<dbReference type="PANTHER" id="PTHR30620:SF16">
    <property type="entry name" value="LYSOSOMAL BETA GLUCOSIDASE"/>
    <property type="match status" value="1"/>
</dbReference>
<proteinExistence type="inferred from homology"/>
<dbReference type="GO" id="GO:0008422">
    <property type="term" value="F:beta-glucosidase activity"/>
    <property type="evidence" value="ECO:0007669"/>
    <property type="project" value="UniProtKB-EC"/>
</dbReference>
<organism evidence="9 10">
    <name type="scientific">Chryseobacterium luteum</name>
    <dbReference type="NCBI Taxonomy" id="421531"/>
    <lineage>
        <taxon>Bacteria</taxon>
        <taxon>Pseudomonadati</taxon>
        <taxon>Bacteroidota</taxon>
        <taxon>Flavobacteriia</taxon>
        <taxon>Flavobacteriales</taxon>
        <taxon>Weeksellaceae</taxon>
        <taxon>Chryseobacterium group</taxon>
        <taxon>Chryseobacterium</taxon>
    </lineage>
</organism>
<dbReference type="InterPro" id="IPR036881">
    <property type="entry name" value="Glyco_hydro_3_C_sf"/>
</dbReference>
<dbReference type="SUPFAM" id="SSF52279">
    <property type="entry name" value="Beta-D-glucan exohydrolase, C-terminal domain"/>
    <property type="match status" value="1"/>
</dbReference>
<dbReference type="InterPro" id="IPR036962">
    <property type="entry name" value="Glyco_hydro_3_N_sf"/>
</dbReference>
<dbReference type="SMART" id="SM01217">
    <property type="entry name" value="Fn3_like"/>
    <property type="match status" value="1"/>
</dbReference>
<dbReference type="SUPFAM" id="SSF51445">
    <property type="entry name" value="(Trans)glycosidases"/>
    <property type="match status" value="1"/>
</dbReference>
<dbReference type="Pfam" id="PF00933">
    <property type="entry name" value="Glyco_hydro_3"/>
    <property type="match status" value="1"/>
</dbReference>
<dbReference type="PRINTS" id="PR00133">
    <property type="entry name" value="GLHYDRLASE3"/>
</dbReference>
<dbReference type="Gene3D" id="3.20.20.300">
    <property type="entry name" value="Glycoside hydrolase, family 3, N-terminal domain"/>
    <property type="match status" value="1"/>
</dbReference>
<name>A0A085Z3G2_9FLAO</name>
<dbReference type="FunFam" id="3.20.20.300:FF:000005">
    <property type="entry name" value="Periplasmic beta-glucosidase"/>
    <property type="match status" value="1"/>
</dbReference>
<comment type="catalytic activity">
    <reaction evidence="1">
        <text>Hydrolysis of terminal, non-reducing beta-D-glucosyl residues with release of beta-D-glucose.</text>
        <dbReference type="EC" id="3.2.1.21"/>
    </reaction>
</comment>
<accession>A0A085Z3G2</accession>
<dbReference type="eggNOG" id="COG1472">
    <property type="taxonomic scope" value="Bacteria"/>
</dbReference>
<dbReference type="PROSITE" id="PS00775">
    <property type="entry name" value="GLYCOSYL_HYDROL_F3"/>
    <property type="match status" value="1"/>
</dbReference>
<dbReference type="RefSeq" id="WP_034707346.1">
    <property type="nucleotide sequence ID" value="NZ_JPRO01000021.1"/>
</dbReference>
<evidence type="ECO:0000256" key="6">
    <source>
        <dbReference type="ARBA" id="ARBA00023295"/>
    </source>
</evidence>
<dbReference type="InterPro" id="IPR001764">
    <property type="entry name" value="Glyco_hydro_3_N"/>
</dbReference>
<dbReference type="OrthoDB" id="9805821at2"/>
<evidence type="ECO:0000313" key="10">
    <source>
        <dbReference type="Proteomes" id="UP000028703"/>
    </source>
</evidence>
<dbReference type="InterPro" id="IPR026891">
    <property type="entry name" value="Fn3-like"/>
</dbReference>
<dbReference type="PANTHER" id="PTHR30620">
    <property type="entry name" value="PERIPLASMIC BETA-GLUCOSIDASE-RELATED"/>
    <property type="match status" value="1"/>
</dbReference>
<evidence type="ECO:0000259" key="8">
    <source>
        <dbReference type="SMART" id="SM01217"/>
    </source>
</evidence>
<evidence type="ECO:0000313" key="9">
    <source>
        <dbReference type="EMBL" id="KFE98975.1"/>
    </source>
</evidence>
<dbReference type="InterPro" id="IPR019800">
    <property type="entry name" value="Glyco_hydro_3_AS"/>
</dbReference>
<dbReference type="Pfam" id="PF01915">
    <property type="entry name" value="Glyco_hydro_3_C"/>
    <property type="match status" value="1"/>
</dbReference>
<dbReference type="AlphaFoldDB" id="A0A085Z3G2"/>
<dbReference type="InterPro" id="IPR051915">
    <property type="entry name" value="Cellulose_Degrad_GH3"/>
</dbReference>
<comment type="caution">
    <text evidence="9">The sequence shown here is derived from an EMBL/GenBank/DDBJ whole genome shotgun (WGS) entry which is preliminary data.</text>
</comment>
<dbReference type="Proteomes" id="UP000028703">
    <property type="component" value="Unassembled WGS sequence"/>
</dbReference>
<dbReference type="GO" id="GO:0009251">
    <property type="term" value="P:glucan catabolic process"/>
    <property type="evidence" value="ECO:0007669"/>
    <property type="project" value="TreeGrafter"/>
</dbReference>
<dbReference type="InterPro" id="IPR017853">
    <property type="entry name" value="GH"/>
</dbReference>
<evidence type="ECO:0000256" key="5">
    <source>
        <dbReference type="ARBA" id="ARBA00022801"/>
    </source>
</evidence>
<dbReference type="EMBL" id="JPRO01000021">
    <property type="protein sequence ID" value="KFE98975.1"/>
    <property type="molecule type" value="Genomic_DNA"/>
</dbReference>
<evidence type="ECO:0000256" key="3">
    <source>
        <dbReference type="ARBA" id="ARBA00012744"/>
    </source>
</evidence>
<dbReference type="FunFam" id="2.60.40.10:FF:000495">
    <property type="entry name" value="Periplasmic beta-glucosidase"/>
    <property type="match status" value="1"/>
</dbReference>
<dbReference type="Gene3D" id="3.40.50.1700">
    <property type="entry name" value="Glycoside hydrolase family 3 C-terminal domain"/>
    <property type="match status" value="1"/>
</dbReference>
<dbReference type="Gene3D" id="2.60.40.10">
    <property type="entry name" value="Immunoglobulins"/>
    <property type="match status" value="1"/>
</dbReference>
<reference evidence="9 10" key="1">
    <citation type="submission" date="2014-07" db="EMBL/GenBank/DDBJ databases">
        <title>Genome of Chryseobacterium luteum DSM 18605.</title>
        <authorList>
            <person name="Stropko S.J."/>
            <person name="Pipes S.E."/>
            <person name="Newman J.D."/>
        </authorList>
    </citation>
    <scope>NUCLEOTIDE SEQUENCE [LARGE SCALE GENOMIC DNA]</scope>
    <source>
        <strain evidence="9 10">DSM 18605</strain>
    </source>
</reference>
<keyword evidence="10" id="KW-1185">Reference proteome</keyword>
<keyword evidence="4" id="KW-0732">Signal</keyword>
<sequence>MKKVYFLLTIAALGINVHGQKTVDQKVAELLSKMTLEEKVGQMVQYSGFEYATGPQQSNSAAVLEEIKKGKVGSMLNVAGADETRAFQKLAQQSRLKIPLLFGQDVIHGYRTTFPVNLGQAASWDLAMIEKSERIAATEASAYGIHWTFAPMVDIARDPRWGRVMEGSGEDTYLGTQIGLARIKGFQGKGLGSLDAVMACAKHFAAYGAAVGGRDYNSVDMSLRQLNETYLSPFKAAAEAGVATFMNSFNDINGIPATANQYIQRALLKGKWNYKGFVVSDWGSIGEMIPHGYSKDANEAAEKAILGGSDMDMESRVYMAELPKLVKEGKIDVRLVDDAAGRILTKKFEMGLFDDPYRFSNEKRQKEQTDNPENRKFGREFGSKSIVLLKNKGNILPLSKSVKTVALIGPFGKETVANHGFWSIAFKDDNQRIISQFDGIKNQLDKNSTLLYAKGCNVDDQDKSMFAEAVETAKKADVVIMTLGEGHDMSGEAKSRSNIGFSGVQEDLLKEIAKTGKPVVLMINAGRPLIFNWAADNIPAITYNWWLGTEAGNSIADVLFGAVNPGGKLPMSFPRTEGQIPIYYNHYNTGRPAKNNTDRNYVSAYIDLDNDPKFPFGYGLSYTDFKYSDMSLSSANLKGNQTLNISVTVSNTGKYDGEEVVQLYIRDLFGKVVRPVKELKGFRKVFIKKGESRKIDFNLTPEDLKFFDDDLNYDWESGEFDMMVGTNSQDVQTKRINWIK</sequence>
<feature type="domain" description="Fibronectin type III-like" evidence="8">
    <location>
        <begin position="659"/>
        <end position="728"/>
    </location>
</feature>
<evidence type="ECO:0000256" key="1">
    <source>
        <dbReference type="ARBA" id="ARBA00000448"/>
    </source>
</evidence>
<dbReference type="STRING" id="421531.IX38_19195"/>
<dbReference type="InterPro" id="IPR002772">
    <property type="entry name" value="Glyco_hydro_3_C"/>
</dbReference>
<keyword evidence="5 7" id="KW-0378">Hydrolase</keyword>
<evidence type="ECO:0000256" key="7">
    <source>
        <dbReference type="RuleBase" id="RU361161"/>
    </source>
</evidence>
<keyword evidence="6 7" id="KW-0326">Glycosidase</keyword>
<dbReference type="InterPro" id="IPR013783">
    <property type="entry name" value="Ig-like_fold"/>
</dbReference>